<organism evidence="3 4">
    <name type="scientific">Nitrosomonas mobilis</name>
    <dbReference type="NCBI Taxonomy" id="51642"/>
    <lineage>
        <taxon>Bacteria</taxon>
        <taxon>Pseudomonadati</taxon>
        <taxon>Pseudomonadota</taxon>
        <taxon>Betaproteobacteria</taxon>
        <taxon>Nitrosomonadales</taxon>
        <taxon>Nitrosomonadaceae</taxon>
        <taxon>Nitrosomonas</taxon>
    </lineage>
</organism>
<dbReference type="STRING" id="51642.NSMM_320010"/>
<evidence type="ECO:0000313" key="3">
    <source>
        <dbReference type="EMBL" id="SCZ84965.1"/>
    </source>
</evidence>
<dbReference type="Proteomes" id="UP000198729">
    <property type="component" value="Unassembled WGS sequence"/>
</dbReference>
<dbReference type="CDD" id="cd20751">
    <property type="entry name" value="cyt_P460_Ne-like"/>
    <property type="match status" value="1"/>
</dbReference>
<sequence>MSLLKKSFLGSFAPLLVSGLLVGQMATVAVAAEHDKHKGHAGHHSKSYAHFNKDGELLTPKDYREWIFVGAPVTPKDMNDGNPAFPEFHNVYIDPVSYAHWKKNGKFRDGTIIVKELTSVGTKESSSGNGYFQGEYLGIAATVKDSKRYANRPNHWAYFGFESYESKSAAAQADESCNACHVETAAFDNVFIQHYPVLRAAKPAK</sequence>
<dbReference type="InterPro" id="IPR038142">
    <property type="entry name" value="Cytochrome_P460_sp"/>
</dbReference>
<name>A0A1G5SCP4_9PROT</name>
<proteinExistence type="predicted"/>
<gene>
    <name evidence="3" type="ORF">NSMM_320010</name>
</gene>
<dbReference type="Gene3D" id="3.50.70.20">
    <property type="entry name" value="Cytochrome P460"/>
    <property type="match status" value="1"/>
</dbReference>
<protein>
    <submittedName>
        <fullName evidence="3">Cytochrome P460</fullName>
    </submittedName>
</protein>
<dbReference type="InterPro" id="IPR032033">
    <property type="entry name" value="Cytochrome_P460"/>
</dbReference>
<feature type="domain" description="Cytochrome P460" evidence="2">
    <location>
        <begin position="60"/>
        <end position="191"/>
    </location>
</feature>
<reference evidence="3 4" key="1">
    <citation type="submission" date="2016-10" db="EMBL/GenBank/DDBJ databases">
        <authorList>
            <person name="de Groot N.N."/>
        </authorList>
    </citation>
    <scope>NUCLEOTIDE SEQUENCE [LARGE SCALE GENOMIC DNA]</scope>
    <source>
        <strain evidence="3">1</strain>
    </source>
</reference>
<evidence type="ECO:0000259" key="2">
    <source>
        <dbReference type="Pfam" id="PF16694"/>
    </source>
</evidence>
<keyword evidence="1" id="KW-0732">Signal</keyword>
<dbReference type="RefSeq" id="WP_090284856.1">
    <property type="nucleotide sequence ID" value="NZ_FMWO01000039.1"/>
</dbReference>
<dbReference type="Pfam" id="PF16694">
    <property type="entry name" value="Cytochrome_P460"/>
    <property type="match status" value="1"/>
</dbReference>
<dbReference type="AlphaFoldDB" id="A0A1G5SCP4"/>
<feature type="signal peptide" evidence="1">
    <location>
        <begin position="1"/>
        <end position="31"/>
    </location>
</feature>
<accession>A0A1G5SCP4</accession>
<dbReference type="EMBL" id="FMWO01000039">
    <property type="protein sequence ID" value="SCZ84965.1"/>
    <property type="molecule type" value="Genomic_DNA"/>
</dbReference>
<dbReference type="OrthoDB" id="511546at2"/>
<evidence type="ECO:0000256" key="1">
    <source>
        <dbReference type="SAM" id="SignalP"/>
    </source>
</evidence>
<evidence type="ECO:0000313" key="4">
    <source>
        <dbReference type="Proteomes" id="UP000198729"/>
    </source>
</evidence>
<keyword evidence="4" id="KW-1185">Reference proteome</keyword>
<feature type="chain" id="PRO_5011614306" evidence="1">
    <location>
        <begin position="32"/>
        <end position="205"/>
    </location>
</feature>